<proteinExistence type="predicted"/>
<dbReference type="AlphaFoldDB" id="A0A368ZIK9"/>
<evidence type="ECO:0000313" key="1">
    <source>
        <dbReference type="EMBL" id="RCW92477.1"/>
    </source>
</evidence>
<organism evidence="1 2">
    <name type="scientific">Winogradskyella arenosi</name>
    <dbReference type="NCBI Taxonomy" id="533325"/>
    <lineage>
        <taxon>Bacteria</taxon>
        <taxon>Pseudomonadati</taxon>
        <taxon>Bacteroidota</taxon>
        <taxon>Flavobacteriia</taxon>
        <taxon>Flavobacteriales</taxon>
        <taxon>Flavobacteriaceae</taxon>
        <taxon>Winogradskyella</taxon>
    </lineage>
</organism>
<dbReference type="Proteomes" id="UP000253436">
    <property type="component" value="Unassembled WGS sequence"/>
</dbReference>
<sequence length="106" mass="12125">MKILQHDLGEQIKNEHSVWSALLANTNFGNYASSFWNVILKPEHVTINREDKTFIFQQANFQFDVEAGLSFSDDHSFYTKQVSGHGTFQTINSKTIQVKTLTLDTD</sequence>
<name>A0A368ZIK9_9FLAO</name>
<accession>A0A368ZIK9</accession>
<reference evidence="1 2" key="1">
    <citation type="submission" date="2018-07" db="EMBL/GenBank/DDBJ databases">
        <title>Genomic Encyclopedia of Type Strains, Phase III (KMG-III): the genomes of soil and plant-associated and newly described type strains.</title>
        <authorList>
            <person name="Whitman W."/>
        </authorList>
    </citation>
    <scope>NUCLEOTIDE SEQUENCE [LARGE SCALE GENOMIC DNA]</scope>
    <source>
        <strain evidence="1 2">CECT 7958</strain>
    </source>
</reference>
<protein>
    <submittedName>
        <fullName evidence="1">Uncharacterized protein</fullName>
    </submittedName>
</protein>
<gene>
    <name evidence="1" type="ORF">DFQ08_102502</name>
</gene>
<dbReference type="RefSeq" id="WP_114309157.1">
    <property type="nucleotide sequence ID" value="NZ_QPJO01000002.1"/>
</dbReference>
<evidence type="ECO:0000313" key="2">
    <source>
        <dbReference type="Proteomes" id="UP000253436"/>
    </source>
</evidence>
<keyword evidence="2" id="KW-1185">Reference proteome</keyword>
<dbReference type="OrthoDB" id="1442019at2"/>
<dbReference type="EMBL" id="QPJO01000002">
    <property type="protein sequence ID" value="RCW92477.1"/>
    <property type="molecule type" value="Genomic_DNA"/>
</dbReference>
<comment type="caution">
    <text evidence="1">The sequence shown here is derived from an EMBL/GenBank/DDBJ whole genome shotgun (WGS) entry which is preliminary data.</text>
</comment>